<feature type="transmembrane region" description="Helical" evidence="1">
    <location>
        <begin position="129"/>
        <end position="150"/>
    </location>
</feature>
<reference evidence="2" key="1">
    <citation type="submission" date="2020-08" db="EMBL/GenBank/DDBJ databases">
        <title>Sequencing the genomes of 1000 actinobacteria strains.</title>
        <authorList>
            <person name="Klenk H.-P."/>
        </authorList>
    </citation>
    <scope>NUCLEOTIDE SEQUENCE [LARGE SCALE GENOMIC DNA]</scope>
    <source>
        <strain evidence="2">DSM 27064</strain>
    </source>
</reference>
<protein>
    <recommendedName>
        <fullName evidence="4">DNA/RNA helicase</fullName>
    </recommendedName>
</protein>
<dbReference type="EMBL" id="JACIFD010000015">
    <property type="protein sequence ID" value="MBB4072102.1"/>
    <property type="molecule type" value="Genomic_DNA"/>
</dbReference>
<keyword evidence="1" id="KW-0472">Membrane</keyword>
<gene>
    <name evidence="2" type="ORF">F5897_001428</name>
</gene>
<dbReference type="Proteomes" id="UP000571183">
    <property type="component" value="Unassembled WGS sequence"/>
</dbReference>
<name>A0A840DKU9_9MICO</name>
<organism evidence="2 3">
    <name type="scientific">Canibacter oris</name>
    <dbReference type="NCBI Taxonomy" id="1365628"/>
    <lineage>
        <taxon>Bacteria</taxon>
        <taxon>Bacillati</taxon>
        <taxon>Actinomycetota</taxon>
        <taxon>Actinomycetes</taxon>
        <taxon>Micrococcales</taxon>
        <taxon>Microbacteriaceae</taxon>
        <taxon>Canibacter</taxon>
    </lineage>
</organism>
<keyword evidence="3" id="KW-1185">Reference proteome</keyword>
<sequence>MSLSRKRRRELKKLKKLTNAVLGEQRVVFGHAGDVLSEAGYQAKKLSDEHLAPRVASAYDVVRPTVSGTINKLKAFGRGAQQTISPYATNAVMRASSALEAADRKDLAKQLVELSAKTGLVQVKKRRRIGLVFGIAAGVAAAAAVGYSLFQAFRDDEDVWVAPESE</sequence>
<comment type="caution">
    <text evidence="2">The sequence shown here is derived from an EMBL/GenBank/DDBJ whole genome shotgun (WGS) entry which is preliminary data.</text>
</comment>
<evidence type="ECO:0000313" key="3">
    <source>
        <dbReference type="Proteomes" id="UP000571183"/>
    </source>
</evidence>
<accession>A0A840DKU9</accession>
<evidence type="ECO:0000313" key="2">
    <source>
        <dbReference type="EMBL" id="MBB4072102.1"/>
    </source>
</evidence>
<keyword evidence="1" id="KW-1133">Transmembrane helix</keyword>
<keyword evidence="1" id="KW-0812">Transmembrane</keyword>
<dbReference type="RefSeq" id="WP_124824659.1">
    <property type="nucleotide sequence ID" value="NZ_JACIFD010000015.1"/>
</dbReference>
<dbReference type="AlphaFoldDB" id="A0A840DKU9"/>
<proteinExistence type="predicted"/>
<evidence type="ECO:0000256" key="1">
    <source>
        <dbReference type="SAM" id="Phobius"/>
    </source>
</evidence>
<evidence type="ECO:0008006" key="4">
    <source>
        <dbReference type="Google" id="ProtNLM"/>
    </source>
</evidence>